<sequence>MEEVRPKRSIQENKETSSNQGGMSPRQDRNWDQDGLKDGRSSLNWDVKAPKQQRMDREEMEPQITTLMEAEVQRKEQVANAYESLGTMAQECFGDQMEEAELEEQRHLKKFIGPNSKIKVEPSDLMDF</sequence>
<dbReference type="EMBL" id="JBHFFA010000006">
    <property type="protein sequence ID" value="KAL2620108.1"/>
    <property type="molecule type" value="Genomic_DNA"/>
</dbReference>
<feature type="region of interest" description="Disordered" evidence="1">
    <location>
        <begin position="1"/>
        <end position="59"/>
    </location>
</feature>
<name>A0ABD1Y037_9MARC</name>
<dbReference type="Proteomes" id="UP001605036">
    <property type="component" value="Unassembled WGS sequence"/>
</dbReference>
<proteinExistence type="predicted"/>
<feature type="compositionally biased region" description="Basic and acidic residues" evidence="1">
    <location>
        <begin position="1"/>
        <end position="15"/>
    </location>
</feature>
<evidence type="ECO:0000313" key="3">
    <source>
        <dbReference type="Proteomes" id="UP001605036"/>
    </source>
</evidence>
<evidence type="ECO:0000256" key="1">
    <source>
        <dbReference type="SAM" id="MobiDB-lite"/>
    </source>
</evidence>
<organism evidence="2 3">
    <name type="scientific">Riccia fluitans</name>
    <dbReference type="NCBI Taxonomy" id="41844"/>
    <lineage>
        <taxon>Eukaryota</taxon>
        <taxon>Viridiplantae</taxon>
        <taxon>Streptophyta</taxon>
        <taxon>Embryophyta</taxon>
        <taxon>Marchantiophyta</taxon>
        <taxon>Marchantiopsida</taxon>
        <taxon>Marchantiidae</taxon>
        <taxon>Marchantiales</taxon>
        <taxon>Ricciaceae</taxon>
        <taxon>Riccia</taxon>
    </lineage>
</organism>
<gene>
    <name evidence="2" type="ORF">R1flu_000313</name>
</gene>
<accession>A0ABD1Y037</accession>
<feature type="compositionally biased region" description="Basic and acidic residues" evidence="1">
    <location>
        <begin position="26"/>
        <end position="40"/>
    </location>
</feature>
<dbReference type="AlphaFoldDB" id="A0ABD1Y037"/>
<reference evidence="2 3" key="1">
    <citation type="submission" date="2024-09" db="EMBL/GenBank/DDBJ databases">
        <title>Chromosome-scale assembly of Riccia fluitans.</title>
        <authorList>
            <person name="Paukszto L."/>
            <person name="Sawicki J."/>
            <person name="Karawczyk K."/>
            <person name="Piernik-Szablinska J."/>
            <person name="Szczecinska M."/>
            <person name="Mazdziarz M."/>
        </authorList>
    </citation>
    <scope>NUCLEOTIDE SEQUENCE [LARGE SCALE GENOMIC DNA]</scope>
    <source>
        <strain evidence="2">Rf_01</strain>
        <tissue evidence="2">Aerial parts of the thallus</tissue>
    </source>
</reference>
<comment type="caution">
    <text evidence="2">The sequence shown here is derived from an EMBL/GenBank/DDBJ whole genome shotgun (WGS) entry which is preliminary data.</text>
</comment>
<evidence type="ECO:0000313" key="2">
    <source>
        <dbReference type="EMBL" id="KAL2620108.1"/>
    </source>
</evidence>
<protein>
    <submittedName>
        <fullName evidence="2">Uncharacterized protein</fullName>
    </submittedName>
</protein>
<keyword evidence="3" id="KW-1185">Reference proteome</keyword>